<dbReference type="GO" id="GO:0000725">
    <property type="term" value="P:recombinational repair"/>
    <property type="evidence" value="ECO:0007669"/>
    <property type="project" value="TreeGrafter"/>
</dbReference>
<evidence type="ECO:0000256" key="5">
    <source>
        <dbReference type="ARBA" id="ARBA00022840"/>
    </source>
</evidence>
<keyword evidence="7" id="KW-0413">Isomerase</keyword>
<feature type="domain" description="UvrD-like helicase ATP-binding" evidence="12">
    <location>
        <begin position="6"/>
        <end position="284"/>
    </location>
</feature>
<feature type="domain" description="UvrD-like helicase C-terminal" evidence="13">
    <location>
        <begin position="285"/>
        <end position="542"/>
    </location>
</feature>
<keyword evidence="5 11" id="KW-0067">ATP-binding</keyword>
<dbReference type="GO" id="GO:0003677">
    <property type="term" value="F:DNA binding"/>
    <property type="evidence" value="ECO:0007669"/>
    <property type="project" value="UniProtKB-KW"/>
</dbReference>
<dbReference type="GO" id="GO:0005829">
    <property type="term" value="C:cytosol"/>
    <property type="evidence" value="ECO:0007669"/>
    <property type="project" value="TreeGrafter"/>
</dbReference>
<dbReference type="EC" id="5.6.2.4" evidence="9"/>
<dbReference type="FunFam" id="1.10.10.160:FF:000001">
    <property type="entry name" value="ATP-dependent DNA helicase"/>
    <property type="match status" value="1"/>
</dbReference>
<evidence type="ECO:0000256" key="2">
    <source>
        <dbReference type="ARBA" id="ARBA00022741"/>
    </source>
</evidence>
<dbReference type="InterPro" id="IPR014017">
    <property type="entry name" value="DNA_helicase_UvrD-like_C"/>
</dbReference>
<keyword evidence="3 11" id="KW-0378">Hydrolase</keyword>
<sequence>MENILSDLNQEQKSAVQSIYGPVLIVAGPGSGKTRVLTHRIAYLIQKNVPAENILAVTFTNKAAEEMRERVKNLLKSYKTLPSIGTFHAICLQILRREIDKLGYQKNFVIYDEADQLSLIKQIIKDLQMDAGQIKPAVFKENISRAKDELISAEDYQNEANEYWPKIVAKIYVKYQEALKKANTLDFDDLIMLTVQLFQKHPAVLEKYQDKWHYILVDEAHDTNLGQYTLTNLLAQKHKNLCLIADPDQSIYSWRGADFRNILNFEKDYPKAKIILLEENYRSTQNILSASRHIIAKNRERKEKNLWTKNPIGEAIQIIEVKDEQEEGEFIIQEMENLFAQGLNPKDFTVLYRTNAQSRAIEESFLKANFPYKIIGTVRFYERKEIKDILAYLKLLINPNDLVSLNRIINVPPRKIGKTTKDLLYNKLQMTDYKLNNGAFENFNGLIIDLRQASQKLPLTKLINLVIQKTDYEKYVRDKSEDGERRWENIQELFTVASRYDKTKPPLGLQKFLEEITLLSSHDEVEKEKDLVNLMTLHCAKGLEFPVVFMVGLEEGLFPHSKSILDPEQMEEERRLCYVGLTRAKQKVYLTFAQKRRIYGSVMVNPPSRFLGDIPENLIEFYGAS</sequence>
<evidence type="ECO:0000256" key="9">
    <source>
        <dbReference type="ARBA" id="ARBA00034808"/>
    </source>
</evidence>
<dbReference type="Pfam" id="PF13361">
    <property type="entry name" value="UvrD_C"/>
    <property type="match status" value="1"/>
</dbReference>
<keyword evidence="2 11" id="KW-0547">Nucleotide-binding</keyword>
<dbReference type="Gene3D" id="1.10.10.160">
    <property type="match status" value="1"/>
</dbReference>
<evidence type="ECO:0000256" key="3">
    <source>
        <dbReference type="ARBA" id="ARBA00022801"/>
    </source>
</evidence>
<dbReference type="InterPro" id="IPR000212">
    <property type="entry name" value="DNA_helicase_UvrD/REP"/>
</dbReference>
<evidence type="ECO:0000259" key="12">
    <source>
        <dbReference type="PROSITE" id="PS51198"/>
    </source>
</evidence>
<dbReference type="InterPro" id="IPR013986">
    <property type="entry name" value="DExx_box_DNA_helicase_dom_sf"/>
</dbReference>
<evidence type="ECO:0000313" key="15">
    <source>
        <dbReference type="Proteomes" id="UP000176974"/>
    </source>
</evidence>
<evidence type="ECO:0000256" key="4">
    <source>
        <dbReference type="ARBA" id="ARBA00022806"/>
    </source>
</evidence>
<dbReference type="SUPFAM" id="SSF52540">
    <property type="entry name" value="P-loop containing nucleoside triphosphate hydrolases"/>
    <property type="match status" value="1"/>
</dbReference>
<dbReference type="PROSITE" id="PS51198">
    <property type="entry name" value="UVRD_HELICASE_ATP_BIND"/>
    <property type="match status" value="1"/>
</dbReference>
<dbReference type="CDD" id="cd18807">
    <property type="entry name" value="SF1_C_UvrD"/>
    <property type="match status" value="1"/>
</dbReference>
<dbReference type="PROSITE" id="PS51217">
    <property type="entry name" value="UVRD_HELICASE_CTER"/>
    <property type="match status" value="1"/>
</dbReference>
<dbReference type="GO" id="GO:0016887">
    <property type="term" value="F:ATP hydrolysis activity"/>
    <property type="evidence" value="ECO:0007669"/>
    <property type="project" value="RHEA"/>
</dbReference>
<dbReference type="CDD" id="cd17932">
    <property type="entry name" value="DEXQc_UvrD"/>
    <property type="match status" value="1"/>
</dbReference>
<dbReference type="GO" id="GO:0009314">
    <property type="term" value="P:response to radiation"/>
    <property type="evidence" value="ECO:0007669"/>
    <property type="project" value="UniProtKB-ARBA"/>
</dbReference>
<accession>A0A1G2FCB3</accession>
<evidence type="ECO:0000256" key="10">
    <source>
        <dbReference type="ARBA" id="ARBA00048988"/>
    </source>
</evidence>
<comment type="caution">
    <text evidence="14">The sequence shown here is derived from an EMBL/GenBank/DDBJ whole genome shotgun (WGS) entry which is preliminary data.</text>
</comment>
<comment type="catalytic activity">
    <reaction evidence="8">
        <text>Couples ATP hydrolysis with the unwinding of duplex DNA by translocating in the 3'-5' direction.</text>
        <dbReference type="EC" id="5.6.2.4"/>
    </reaction>
</comment>
<dbReference type="PANTHER" id="PTHR11070">
    <property type="entry name" value="UVRD / RECB / PCRA DNA HELICASE FAMILY MEMBER"/>
    <property type="match status" value="1"/>
</dbReference>
<keyword evidence="4 11" id="KW-0347">Helicase</keyword>
<evidence type="ECO:0000256" key="7">
    <source>
        <dbReference type="ARBA" id="ARBA00023235"/>
    </source>
</evidence>
<evidence type="ECO:0000256" key="11">
    <source>
        <dbReference type="PROSITE-ProRule" id="PRU00560"/>
    </source>
</evidence>
<evidence type="ECO:0000313" key="14">
    <source>
        <dbReference type="EMBL" id="OGZ35260.1"/>
    </source>
</evidence>
<evidence type="ECO:0000256" key="8">
    <source>
        <dbReference type="ARBA" id="ARBA00034617"/>
    </source>
</evidence>
<dbReference type="EMBL" id="MHMY01000013">
    <property type="protein sequence ID" value="OGZ35260.1"/>
    <property type="molecule type" value="Genomic_DNA"/>
</dbReference>
<dbReference type="Gene3D" id="1.10.486.10">
    <property type="entry name" value="PCRA, domain 4"/>
    <property type="match status" value="1"/>
</dbReference>
<dbReference type="AlphaFoldDB" id="A0A1G2FCB3"/>
<comment type="similarity">
    <text evidence="1">Belongs to the helicase family. UvrD subfamily.</text>
</comment>
<protein>
    <recommendedName>
        <fullName evidence="9">DNA 3'-5' helicase</fullName>
        <ecNumber evidence="9">5.6.2.4</ecNumber>
    </recommendedName>
</protein>
<proteinExistence type="inferred from homology"/>
<reference evidence="14 15" key="1">
    <citation type="journal article" date="2016" name="Nat. Commun.">
        <title>Thousands of microbial genomes shed light on interconnected biogeochemical processes in an aquifer system.</title>
        <authorList>
            <person name="Anantharaman K."/>
            <person name="Brown C.T."/>
            <person name="Hug L.A."/>
            <person name="Sharon I."/>
            <person name="Castelle C.J."/>
            <person name="Probst A.J."/>
            <person name="Thomas B.C."/>
            <person name="Singh A."/>
            <person name="Wilkins M.J."/>
            <person name="Karaoz U."/>
            <person name="Brodie E.L."/>
            <person name="Williams K.H."/>
            <person name="Hubbard S.S."/>
            <person name="Banfield J.F."/>
        </authorList>
    </citation>
    <scope>NUCLEOTIDE SEQUENCE [LARGE SCALE GENOMIC DNA]</scope>
</reference>
<dbReference type="InterPro" id="IPR014016">
    <property type="entry name" value="UvrD-like_ATP-bd"/>
</dbReference>
<organism evidence="14 15">
    <name type="scientific">Candidatus Portnoybacteria bacterium RIFCSPHIGHO2_01_FULL_40_12b</name>
    <dbReference type="NCBI Taxonomy" id="1801994"/>
    <lineage>
        <taxon>Bacteria</taxon>
        <taxon>Candidatus Portnoyibacteriota</taxon>
    </lineage>
</organism>
<gene>
    <name evidence="14" type="ORF">A2815_02760</name>
</gene>
<dbReference type="Proteomes" id="UP000176974">
    <property type="component" value="Unassembled WGS sequence"/>
</dbReference>
<dbReference type="GO" id="GO:0043138">
    <property type="term" value="F:3'-5' DNA helicase activity"/>
    <property type="evidence" value="ECO:0007669"/>
    <property type="project" value="UniProtKB-EC"/>
</dbReference>
<feature type="binding site" evidence="11">
    <location>
        <begin position="27"/>
        <end position="34"/>
    </location>
    <ligand>
        <name>ATP</name>
        <dbReference type="ChEBI" id="CHEBI:30616"/>
    </ligand>
</feature>
<name>A0A1G2FCB3_9BACT</name>
<dbReference type="Gene3D" id="3.40.50.300">
    <property type="entry name" value="P-loop containing nucleotide triphosphate hydrolases"/>
    <property type="match status" value="2"/>
</dbReference>
<keyword evidence="6" id="KW-0238">DNA-binding</keyword>
<dbReference type="PANTHER" id="PTHR11070:SF2">
    <property type="entry name" value="ATP-DEPENDENT DNA HELICASE SRS2"/>
    <property type="match status" value="1"/>
</dbReference>
<comment type="catalytic activity">
    <reaction evidence="10">
        <text>ATP + H2O = ADP + phosphate + H(+)</text>
        <dbReference type="Rhea" id="RHEA:13065"/>
        <dbReference type="ChEBI" id="CHEBI:15377"/>
        <dbReference type="ChEBI" id="CHEBI:15378"/>
        <dbReference type="ChEBI" id="CHEBI:30616"/>
        <dbReference type="ChEBI" id="CHEBI:43474"/>
        <dbReference type="ChEBI" id="CHEBI:456216"/>
        <dbReference type="EC" id="5.6.2.4"/>
    </reaction>
</comment>
<dbReference type="InterPro" id="IPR027417">
    <property type="entry name" value="P-loop_NTPase"/>
</dbReference>
<dbReference type="GO" id="GO:0033202">
    <property type="term" value="C:DNA helicase complex"/>
    <property type="evidence" value="ECO:0007669"/>
    <property type="project" value="TreeGrafter"/>
</dbReference>
<dbReference type="GO" id="GO:0005524">
    <property type="term" value="F:ATP binding"/>
    <property type="evidence" value="ECO:0007669"/>
    <property type="project" value="UniProtKB-UniRule"/>
</dbReference>
<evidence type="ECO:0000256" key="1">
    <source>
        <dbReference type="ARBA" id="ARBA00009922"/>
    </source>
</evidence>
<dbReference type="Pfam" id="PF00580">
    <property type="entry name" value="UvrD-helicase"/>
    <property type="match status" value="1"/>
</dbReference>
<evidence type="ECO:0000256" key="6">
    <source>
        <dbReference type="ARBA" id="ARBA00023125"/>
    </source>
</evidence>
<evidence type="ECO:0000259" key="13">
    <source>
        <dbReference type="PROSITE" id="PS51217"/>
    </source>
</evidence>